<dbReference type="InterPro" id="IPR040676">
    <property type="entry name" value="DUF5641"/>
</dbReference>
<evidence type="ECO:0000313" key="3">
    <source>
        <dbReference type="Proteomes" id="UP001558613"/>
    </source>
</evidence>
<evidence type="ECO:0000313" key="2">
    <source>
        <dbReference type="EMBL" id="KAL1263717.1"/>
    </source>
</evidence>
<evidence type="ECO:0000259" key="1">
    <source>
        <dbReference type="Pfam" id="PF18701"/>
    </source>
</evidence>
<name>A0ABR3MF36_9TELE</name>
<keyword evidence="3" id="KW-1185">Reference proteome</keyword>
<dbReference type="Gene3D" id="3.30.420.10">
    <property type="entry name" value="Ribonuclease H-like superfamily/Ribonuclease H"/>
    <property type="match status" value="1"/>
</dbReference>
<proteinExistence type="predicted"/>
<reference evidence="2 3" key="1">
    <citation type="submission" date="2023-09" db="EMBL/GenBank/DDBJ databases">
        <authorList>
            <person name="Wang M."/>
        </authorList>
    </citation>
    <scope>NUCLEOTIDE SEQUENCE [LARGE SCALE GENOMIC DNA]</scope>
    <source>
        <strain evidence="2">GT-2023</strain>
        <tissue evidence="2">Liver</tissue>
    </source>
</reference>
<accession>A0ABR3MF36</accession>
<dbReference type="Proteomes" id="UP001558613">
    <property type="component" value="Unassembled WGS sequence"/>
</dbReference>
<feature type="domain" description="DUF5641" evidence="1">
    <location>
        <begin position="218"/>
        <end position="287"/>
    </location>
</feature>
<gene>
    <name evidence="2" type="ORF">QQF64_006456</name>
</gene>
<dbReference type="PANTHER" id="PTHR47331">
    <property type="entry name" value="PHD-TYPE DOMAIN-CONTAINING PROTEIN"/>
    <property type="match status" value="1"/>
</dbReference>
<dbReference type="EMBL" id="JAYMGO010000013">
    <property type="protein sequence ID" value="KAL1263717.1"/>
    <property type="molecule type" value="Genomic_DNA"/>
</dbReference>
<protein>
    <recommendedName>
        <fullName evidence="1">DUF5641 domain-containing protein</fullName>
    </recommendedName>
</protein>
<dbReference type="Pfam" id="PF18701">
    <property type="entry name" value="DUF5641"/>
    <property type="match status" value="1"/>
</dbReference>
<organism evidence="2 3">
    <name type="scientific">Cirrhinus molitorella</name>
    <name type="common">mud carp</name>
    <dbReference type="NCBI Taxonomy" id="172907"/>
    <lineage>
        <taxon>Eukaryota</taxon>
        <taxon>Metazoa</taxon>
        <taxon>Chordata</taxon>
        <taxon>Craniata</taxon>
        <taxon>Vertebrata</taxon>
        <taxon>Euteleostomi</taxon>
        <taxon>Actinopterygii</taxon>
        <taxon>Neopterygii</taxon>
        <taxon>Teleostei</taxon>
        <taxon>Ostariophysi</taxon>
        <taxon>Cypriniformes</taxon>
        <taxon>Cyprinidae</taxon>
        <taxon>Labeoninae</taxon>
        <taxon>Labeonini</taxon>
        <taxon>Cirrhinus</taxon>
    </lineage>
</organism>
<dbReference type="InterPro" id="IPR036397">
    <property type="entry name" value="RNaseH_sf"/>
</dbReference>
<comment type="caution">
    <text evidence="2">The sequence shown here is derived from an EMBL/GenBank/DDBJ whole genome shotgun (WGS) entry which is preliminary data.</text>
</comment>
<sequence>MNASENSAELKKSTFCSHVTVVAVQSLPNPQQFSSFKALVEATALLRHGAAGKERDPSAEDHQSAERDILKKVQIDSFPDDFDCLVTGKPVPSSSRLITLAPEYDSSVGLIQVELAKQQIQFRFNPPSSPYFGGVWEREIRSIKSALYATLQGQSMTEEVLNTVLIEIEGVLNSKPLGYVSTDVADPNPVTPNLLLMGRLDPSLPQTVYHETELLSRHRWRHYQVLADQFWAHFTKYYLPNLQTRGKWQKEKDQVKPDMIVMIVDPQLPRALWPVGRITNVFPGANG</sequence>